<dbReference type="InterPro" id="IPR041413">
    <property type="entry name" value="MLTR_LBD"/>
</dbReference>
<dbReference type="EMBL" id="JACHNU010000001">
    <property type="protein sequence ID" value="MBB4660824.1"/>
    <property type="molecule type" value="Genomic_DNA"/>
</dbReference>
<proteinExistence type="predicted"/>
<dbReference type="AlphaFoldDB" id="A0A840I9L9"/>
<name>A0A840I9L9_9ACTN</name>
<dbReference type="Pfam" id="PF01381">
    <property type="entry name" value="HTH_3"/>
    <property type="match status" value="1"/>
</dbReference>
<evidence type="ECO:0000259" key="1">
    <source>
        <dbReference type="PROSITE" id="PS50943"/>
    </source>
</evidence>
<dbReference type="InterPro" id="IPR001387">
    <property type="entry name" value="Cro/C1-type_HTH"/>
</dbReference>
<organism evidence="2 3">
    <name type="scientific">Conexibacter arvalis</name>
    <dbReference type="NCBI Taxonomy" id="912552"/>
    <lineage>
        <taxon>Bacteria</taxon>
        <taxon>Bacillati</taxon>
        <taxon>Actinomycetota</taxon>
        <taxon>Thermoleophilia</taxon>
        <taxon>Solirubrobacterales</taxon>
        <taxon>Conexibacteraceae</taxon>
        <taxon>Conexibacter</taxon>
    </lineage>
</organism>
<dbReference type="RefSeq" id="WP_183338461.1">
    <property type="nucleotide sequence ID" value="NZ_JACHNU010000001.1"/>
</dbReference>
<feature type="domain" description="HTH cro/C1-type" evidence="1">
    <location>
        <begin position="20"/>
        <end position="74"/>
    </location>
</feature>
<dbReference type="PROSITE" id="PS50943">
    <property type="entry name" value="HTH_CROC1"/>
    <property type="match status" value="1"/>
</dbReference>
<dbReference type="InterPro" id="IPR010982">
    <property type="entry name" value="Lambda_DNA-bd_dom_sf"/>
</dbReference>
<dbReference type="GO" id="GO:0003677">
    <property type="term" value="F:DNA binding"/>
    <property type="evidence" value="ECO:0007669"/>
    <property type="project" value="InterPro"/>
</dbReference>
<dbReference type="PANTHER" id="PTHR35010">
    <property type="entry name" value="BLL4672 PROTEIN-RELATED"/>
    <property type="match status" value="1"/>
</dbReference>
<dbReference type="CDD" id="cd00093">
    <property type="entry name" value="HTH_XRE"/>
    <property type="match status" value="1"/>
</dbReference>
<dbReference type="Gene3D" id="3.30.450.180">
    <property type="match status" value="1"/>
</dbReference>
<dbReference type="PANTHER" id="PTHR35010:SF4">
    <property type="entry name" value="BLL5781 PROTEIN"/>
    <property type="match status" value="1"/>
</dbReference>
<keyword evidence="3" id="KW-1185">Reference proteome</keyword>
<reference evidence="2 3" key="1">
    <citation type="submission" date="2020-08" db="EMBL/GenBank/DDBJ databases">
        <title>Genomic Encyclopedia of Archaeal and Bacterial Type Strains, Phase II (KMG-II): from individual species to whole genera.</title>
        <authorList>
            <person name="Goeker M."/>
        </authorList>
    </citation>
    <scope>NUCLEOTIDE SEQUENCE [LARGE SCALE GENOMIC DNA]</scope>
    <source>
        <strain evidence="2 3">DSM 23288</strain>
    </source>
</reference>
<accession>A0A840I9L9</accession>
<dbReference type="SUPFAM" id="SSF47413">
    <property type="entry name" value="lambda repressor-like DNA-binding domains"/>
    <property type="match status" value="1"/>
</dbReference>
<dbReference type="Proteomes" id="UP000585272">
    <property type="component" value="Unassembled WGS sequence"/>
</dbReference>
<dbReference type="SMART" id="SM00530">
    <property type="entry name" value="HTH_XRE"/>
    <property type="match status" value="1"/>
</dbReference>
<dbReference type="Pfam" id="PF17765">
    <property type="entry name" value="MLTR_LBD"/>
    <property type="match status" value="1"/>
</dbReference>
<evidence type="ECO:0000313" key="3">
    <source>
        <dbReference type="Proteomes" id="UP000585272"/>
    </source>
</evidence>
<comment type="caution">
    <text evidence="2">The sequence shown here is derived from an EMBL/GenBank/DDBJ whole genome shotgun (WGS) entry which is preliminary data.</text>
</comment>
<protein>
    <submittedName>
        <fullName evidence="2">Transcriptional regulator with XRE-family HTH domain</fullName>
    </submittedName>
</protein>
<sequence length="277" mass="29795">MATIETTTAGQRTAGAGPLLRDWRRRRRLSQLDLALESGVSARHLSFIETGRSKPSAEMVLRLAEQLDVPLRERNRLLLAAGYAPAFEERGLDAPEMAPVHDAIQRVLDGHEPYPAIVVDRGWNLVAGNHAISLLTEGVDPALLRPPANAMRLALHPGGLAPRIVNFGEWRAHLIDRLARQIAVTADPELVALMEECSAYPLPDGAEEPSPPSPGHELAGQIAVPLRLRIGDEELVFISIVATFGTPVDITVAELSIESFFPGDAATADAVRAFAGG</sequence>
<evidence type="ECO:0000313" key="2">
    <source>
        <dbReference type="EMBL" id="MBB4660824.1"/>
    </source>
</evidence>
<gene>
    <name evidence="2" type="ORF">BDZ31_000397</name>
</gene>
<dbReference type="Gene3D" id="1.10.260.40">
    <property type="entry name" value="lambda repressor-like DNA-binding domains"/>
    <property type="match status" value="1"/>
</dbReference>